<evidence type="ECO:0000313" key="2">
    <source>
        <dbReference type="EMBL" id="KHM92604.1"/>
    </source>
</evidence>
<organism evidence="2 3">
    <name type="scientific">Xanthomonas vesicatoria</name>
    <dbReference type="NCBI Taxonomy" id="56460"/>
    <lineage>
        <taxon>Bacteria</taxon>
        <taxon>Pseudomonadati</taxon>
        <taxon>Pseudomonadota</taxon>
        <taxon>Gammaproteobacteria</taxon>
        <taxon>Lysobacterales</taxon>
        <taxon>Lysobacteraceae</taxon>
        <taxon>Xanthomonas</taxon>
    </lineage>
</organism>
<feature type="region of interest" description="Disordered" evidence="1">
    <location>
        <begin position="1"/>
        <end position="23"/>
    </location>
</feature>
<reference evidence="2 3" key="1">
    <citation type="submission" date="2014-11" db="EMBL/GenBank/DDBJ databases">
        <title>Draft Genome Sequences of Xanthomonas vesicatoria Strains from the Balkan Peninsula.</title>
        <authorList>
            <person name="Vancheva T."/>
            <person name="Lefeuvre P."/>
            <person name="Bogatzevska N."/>
            <person name="Moncheva P."/>
            <person name="Koebnik R."/>
        </authorList>
    </citation>
    <scope>NUCLEOTIDE SEQUENCE [LARGE SCALE GENOMIC DNA]</scope>
    <source>
        <strain evidence="2 3">53M</strain>
    </source>
</reference>
<gene>
    <name evidence="2" type="ORF">OR61_16210</name>
</gene>
<accession>A0AAJ0IWQ0</accession>
<evidence type="ECO:0000256" key="1">
    <source>
        <dbReference type="SAM" id="MobiDB-lite"/>
    </source>
</evidence>
<dbReference type="EMBL" id="JSYJ01000109">
    <property type="protein sequence ID" value="KHM92604.1"/>
    <property type="molecule type" value="Genomic_DNA"/>
</dbReference>
<dbReference type="AlphaFoldDB" id="A0AAJ0IWQ0"/>
<sequence>MVILCAQQNPKPHHQTRRNDREHDAMTHNEAITAPETSPQLVSIPPQVIQAAAIASAGGAVEWNLLSARAQQEAHADCEVIIRAAFSALRQAGVASDGSDASTITTIRRLRAALELIATQGPHFGHDGTQETWVHWEDIARKALTDQAAGYTHLSTQPDQIPTIPQQQEPSYWTKTLLASAQKLRDRTGVQRDGDAEDLERLAAAIRAPNGYIVKVGGAAYRYDLCASTAAYAREAALAKGLEAENFTVEPFLVIHP</sequence>
<comment type="caution">
    <text evidence="2">The sequence shown here is derived from an EMBL/GenBank/DDBJ whole genome shotgun (WGS) entry which is preliminary data.</text>
</comment>
<evidence type="ECO:0000313" key="3">
    <source>
        <dbReference type="Proteomes" id="UP000030969"/>
    </source>
</evidence>
<feature type="compositionally biased region" description="Polar residues" evidence="1">
    <location>
        <begin position="1"/>
        <end position="10"/>
    </location>
</feature>
<dbReference type="Proteomes" id="UP000030969">
    <property type="component" value="Unassembled WGS sequence"/>
</dbReference>
<proteinExistence type="predicted"/>
<protein>
    <submittedName>
        <fullName evidence="2">Uncharacterized protein</fullName>
    </submittedName>
</protein>
<name>A0AAJ0IWQ0_9XANT</name>